<feature type="domain" description="SMODS and SLOG-associating 2TM effector" evidence="2">
    <location>
        <begin position="23"/>
        <end position="213"/>
    </location>
</feature>
<feature type="transmembrane region" description="Helical" evidence="1">
    <location>
        <begin position="51"/>
        <end position="72"/>
    </location>
</feature>
<evidence type="ECO:0000313" key="3">
    <source>
        <dbReference type="EMBL" id="GLK75909.1"/>
    </source>
</evidence>
<evidence type="ECO:0000313" key="4">
    <source>
        <dbReference type="Proteomes" id="UP001143364"/>
    </source>
</evidence>
<keyword evidence="1" id="KW-0472">Membrane</keyword>
<dbReference type="NCBIfam" id="NF033631">
    <property type="entry name" value="SLATT_5"/>
    <property type="match status" value="1"/>
</dbReference>
<dbReference type="RefSeq" id="WP_271203839.1">
    <property type="nucleotide sequence ID" value="NZ_BSFK01000005.1"/>
</dbReference>
<organism evidence="3 4">
    <name type="scientific">Methylopila jiangsuensis</name>
    <dbReference type="NCBI Taxonomy" id="586230"/>
    <lineage>
        <taxon>Bacteria</taxon>
        <taxon>Pseudomonadati</taxon>
        <taxon>Pseudomonadota</taxon>
        <taxon>Alphaproteobacteria</taxon>
        <taxon>Hyphomicrobiales</taxon>
        <taxon>Methylopilaceae</taxon>
        <taxon>Methylopila</taxon>
    </lineage>
</organism>
<evidence type="ECO:0000256" key="1">
    <source>
        <dbReference type="SAM" id="Phobius"/>
    </source>
</evidence>
<dbReference type="InterPro" id="IPR041115">
    <property type="entry name" value="SLATT_5"/>
</dbReference>
<dbReference type="EMBL" id="BSFK01000005">
    <property type="protein sequence ID" value="GLK75909.1"/>
    <property type="molecule type" value="Genomic_DNA"/>
</dbReference>
<evidence type="ECO:0000259" key="2">
    <source>
        <dbReference type="Pfam" id="PF18160"/>
    </source>
</evidence>
<dbReference type="Proteomes" id="UP001143364">
    <property type="component" value="Unassembled WGS sequence"/>
</dbReference>
<dbReference type="Pfam" id="PF18160">
    <property type="entry name" value="SLATT_5"/>
    <property type="match status" value="1"/>
</dbReference>
<sequence length="220" mass="25582">MSGGAPDELLQTLDDHGELHHAAQQLIRTLEITAGCRFCAAARLDRLDKRLTLFTTGFSVFVIILTITPYFISIDKFQLNLLNLFTIILSLCVISTSLIQYSGHYTVKSEQFHRSGLEINEIKRELMILFATNSQINLIAFSEKYNNILQKFSINHEEIDYDIYFINHKEKFPWAKSEEIDRISRKILKYRRKAYFLTIIPILMALYFMIMIIVSAFLKS</sequence>
<name>A0A9W6N2F3_9HYPH</name>
<protein>
    <recommendedName>
        <fullName evidence="2">SMODS and SLOG-associating 2TM effector domain-containing protein</fullName>
    </recommendedName>
</protein>
<gene>
    <name evidence="3" type="ORF">GCM10008171_11630</name>
</gene>
<reference evidence="3" key="1">
    <citation type="journal article" date="2014" name="Int. J. Syst. Evol. Microbiol.">
        <title>Complete genome sequence of Corynebacterium casei LMG S-19264T (=DSM 44701T), isolated from a smear-ripened cheese.</title>
        <authorList>
            <consortium name="US DOE Joint Genome Institute (JGI-PGF)"/>
            <person name="Walter F."/>
            <person name="Albersmeier A."/>
            <person name="Kalinowski J."/>
            <person name="Ruckert C."/>
        </authorList>
    </citation>
    <scope>NUCLEOTIDE SEQUENCE</scope>
    <source>
        <strain evidence="3">VKM B-2555</strain>
    </source>
</reference>
<dbReference type="AlphaFoldDB" id="A0A9W6N2F3"/>
<feature type="transmembrane region" description="Helical" evidence="1">
    <location>
        <begin position="194"/>
        <end position="218"/>
    </location>
</feature>
<comment type="caution">
    <text evidence="3">The sequence shown here is derived from an EMBL/GenBank/DDBJ whole genome shotgun (WGS) entry which is preliminary data.</text>
</comment>
<keyword evidence="4" id="KW-1185">Reference proteome</keyword>
<keyword evidence="1" id="KW-0812">Transmembrane</keyword>
<proteinExistence type="predicted"/>
<accession>A0A9W6N2F3</accession>
<feature type="transmembrane region" description="Helical" evidence="1">
    <location>
        <begin position="78"/>
        <end position="99"/>
    </location>
</feature>
<reference evidence="3" key="2">
    <citation type="submission" date="2023-01" db="EMBL/GenBank/DDBJ databases">
        <authorList>
            <person name="Sun Q."/>
            <person name="Evtushenko L."/>
        </authorList>
    </citation>
    <scope>NUCLEOTIDE SEQUENCE</scope>
    <source>
        <strain evidence="3">VKM B-2555</strain>
    </source>
</reference>
<keyword evidence="1" id="KW-1133">Transmembrane helix</keyword>